<dbReference type="SUPFAM" id="SSF52151">
    <property type="entry name" value="FabD/lysophospholipase-like"/>
    <property type="match status" value="2"/>
</dbReference>
<dbReference type="PANTHER" id="PTHR10728">
    <property type="entry name" value="CYTOSOLIC PHOSPHOLIPASE A2"/>
    <property type="match status" value="1"/>
</dbReference>
<accession>A0ABR3N9Q9</accession>
<organism evidence="5 6">
    <name type="scientific">Cirrhinus molitorella</name>
    <name type="common">mud carp</name>
    <dbReference type="NCBI Taxonomy" id="172907"/>
    <lineage>
        <taxon>Eukaryota</taxon>
        <taxon>Metazoa</taxon>
        <taxon>Chordata</taxon>
        <taxon>Craniata</taxon>
        <taxon>Vertebrata</taxon>
        <taxon>Euteleostomi</taxon>
        <taxon>Actinopterygii</taxon>
        <taxon>Neopterygii</taxon>
        <taxon>Teleostei</taxon>
        <taxon>Ostariophysi</taxon>
        <taxon>Cypriniformes</taxon>
        <taxon>Cyprinidae</taxon>
        <taxon>Labeoninae</taxon>
        <taxon>Labeonini</taxon>
        <taxon>Cirrhinus</taxon>
    </lineage>
</organism>
<feature type="domain" description="PLA2c" evidence="4">
    <location>
        <begin position="1"/>
        <end position="553"/>
    </location>
</feature>
<keyword evidence="3" id="KW-0442">Lipid degradation</keyword>
<proteinExistence type="predicted"/>
<keyword evidence="1 3" id="KW-0378">Hydrolase</keyword>
<evidence type="ECO:0000313" key="6">
    <source>
        <dbReference type="Proteomes" id="UP001558613"/>
    </source>
</evidence>
<dbReference type="Pfam" id="PF01735">
    <property type="entry name" value="PLA2_B"/>
    <property type="match status" value="1"/>
</dbReference>
<keyword evidence="2 3" id="KW-0443">Lipid metabolism</keyword>
<dbReference type="InterPro" id="IPR016035">
    <property type="entry name" value="Acyl_Trfase/lysoPLipase"/>
</dbReference>
<evidence type="ECO:0000313" key="5">
    <source>
        <dbReference type="EMBL" id="KAL1273592.1"/>
    </source>
</evidence>
<comment type="caution">
    <text evidence="5">The sequence shown here is derived from an EMBL/GenBank/DDBJ whole genome shotgun (WGS) entry which is preliminary data.</text>
</comment>
<dbReference type="PANTHER" id="PTHR10728:SF39">
    <property type="entry name" value="CYTOSOLIC PHOSPHOLIPASE A2 GAMMA"/>
    <property type="match status" value="1"/>
</dbReference>
<sequence length="553" mass="62900">MSLSVFAAADEVPNIALLASGGGQRAMVGLLESLVELDKAGLLDCILYLSGVSGSTWCMASLYQEPDWSTKLDTIKDKIIERLSGPEVSWTDAFAKLKKYYREKKFFSLTDVWAAMFVTSYVKEIDEQTLTDQWNEDSKDPFPIYTVIDKHCKQREEGDPWVEISPLEVGYSLTGAFVDSCNFGSQFHEGSKKNHQDEFDMLYLQAVCSSALADGHEIWKWIKDNLPKLRMKTEEGPHLLLLQSPFSEDPNSPPTDECCDLPPDLWERNLDELEGIDTSILDQSIQTTMTEDPNSPPIDKCYQLLMDLVDMNLADLEGIDTFALDQSIQRTMADITGEPPLLHLPGFKIQNMKKYTMDVINSIKDKIKAKEIYLVTHICSCLSQWVWGRNYNFLHNMTDEAVPTALQENETRDYIDAGLLNNSPYFSVLREKRSTDLIISLDFSEGDPFMTVRETAEMCKKLNVTFPEVNIPSEDLENPKDFYVFKGQNAPTVIHIPLFNVVNCGDKIDFWRKEYRTTNRPYSAEEITELMSVVISNNVEKLLEQIRAIAKAK</sequence>
<protein>
    <recommendedName>
        <fullName evidence="4">PLA2c domain-containing protein</fullName>
    </recommendedName>
</protein>
<dbReference type="PROSITE" id="PS51210">
    <property type="entry name" value="PLA2C"/>
    <property type="match status" value="1"/>
</dbReference>
<name>A0ABR3N9Q9_9TELE</name>
<keyword evidence="6" id="KW-1185">Reference proteome</keyword>
<evidence type="ECO:0000256" key="1">
    <source>
        <dbReference type="ARBA" id="ARBA00022801"/>
    </source>
</evidence>
<evidence type="ECO:0000256" key="2">
    <source>
        <dbReference type="ARBA" id="ARBA00023098"/>
    </source>
</evidence>
<gene>
    <name evidence="5" type="ORF">QQF64_026406</name>
</gene>
<dbReference type="Proteomes" id="UP001558613">
    <property type="component" value="Unassembled WGS sequence"/>
</dbReference>
<reference evidence="5 6" key="1">
    <citation type="submission" date="2023-09" db="EMBL/GenBank/DDBJ databases">
        <authorList>
            <person name="Wang M."/>
        </authorList>
    </citation>
    <scope>NUCLEOTIDE SEQUENCE [LARGE SCALE GENOMIC DNA]</scope>
    <source>
        <strain evidence="5">GT-2023</strain>
        <tissue evidence="5">Liver</tissue>
    </source>
</reference>
<evidence type="ECO:0000256" key="3">
    <source>
        <dbReference type="PROSITE-ProRule" id="PRU00555"/>
    </source>
</evidence>
<dbReference type="EMBL" id="JAYMGO010000005">
    <property type="protein sequence ID" value="KAL1273592.1"/>
    <property type="molecule type" value="Genomic_DNA"/>
</dbReference>
<evidence type="ECO:0000259" key="4">
    <source>
        <dbReference type="PROSITE" id="PS51210"/>
    </source>
</evidence>
<dbReference type="InterPro" id="IPR002642">
    <property type="entry name" value="LysoPLipase_cat_dom"/>
</dbReference>
<dbReference type="Gene3D" id="3.40.1090.10">
    <property type="entry name" value="Cytosolic phospholipase A2 catalytic domain"/>
    <property type="match status" value="1"/>
</dbReference>